<evidence type="ECO:0000256" key="5">
    <source>
        <dbReference type="ARBA" id="ARBA00022989"/>
    </source>
</evidence>
<dbReference type="EMBL" id="BSTJ01000012">
    <property type="protein sequence ID" value="GLY79636.1"/>
    <property type="molecule type" value="Genomic_DNA"/>
</dbReference>
<dbReference type="PROSITE" id="PS50850">
    <property type="entry name" value="MFS"/>
    <property type="match status" value="1"/>
</dbReference>
<dbReference type="Pfam" id="PF07690">
    <property type="entry name" value="MFS_1"/>
    <property type="match status" value="1"/>
</dbReference>
<feature type="transmembrane region" description="Helical" evidence="7">
    <location>
        <begin position="435"/>
        <end position="454"/>
    </location>
</feature>
<feature type="transmembrane region" description="Helical" evidence="7">
    <location>
        <begin position="150"/>
        <end position="171"/>
    </location>
</feature>
<dbReference type="Gene3D" id="1.20.1720.10">
    <property type="entry name" value="Multidrug resistance protein D"/>
    <property type="match status" value="1"/>
</dbReference>
<proteinExistence type="predicted"/>
<feature type="transmembrane region" description="Helical" evidence="7">
    <location>
        <begin position="342"/>
        <end position="363"/>
    </location>
</feature>
<protein>
    <submittedName>
        <fullName evidence="9">MFS transporter</fullName>
    </submittedName>
</protein>
<keyword evidence="4 7" id="KW-0812">Transmembrane</keyword>
<keyword evidence="5 7" id="KW-1133">Transmembrane helix</keyword>
<evidence type="ECO:0000259" key="8">
    <source>
        <dbReference type="PROSITE" id="PS50850"/>
    </source>
</evidence>
<dbReference type="AlphaFoldDB" id="A0A9W6RPH8"/>
<feature type="transmembrane region" description="Helical" evidence="7">
    <location>
        <begin position="89"/>
        <end position="111"/>
    </location>
</feature>
<evidence type="ECO:0000256" key="3">
    <source>
        <dbReference type="ARBA" id="ARBA00022475"/>
    </source>
</evidence>
<feature type="transmembrane region" description="Helical" evidence="7">
    <location>
        <begin position="177"/>
        <end position="198"/>
    </location>
</feature>
<feature type="transmembrane region" description="Helical" evidence="7">
    <location>
        <begin position="401"/>
        <end position="423"/>
    </location>
</feature>
<dbReference type="PANTHER" id="PTHR42718:SF46">
    <property type="entry name" value="BLR6921 PROTEIN"/>
    <property type="match status" value="1"/>
</dbReference>
<evidence type="ECO:0000256" key="6">
    <source>
        <dbReference type="ARBA" id="ARBA00023136"/>
    </source>
</evidence>
<dbReference type="Gene3D" id="1.20.1250.20">
    <property type="entry name" value="MFS general substrate transporter like domains"/>
    <property type="match status" value="1"/>
</dbReference>
<comment type="caution">
    <text evidence="9">The sequence shown here is derived from an EMBL/GenBank/DDBJ whole genome shotgun (WGS) entry which is preliminary data.</text>
</comment>
<dbReference type="GO" id="GO:0005886">
    <property type="term" value="C:plasma membrane"/>
    <property type="evidence" value="ECO:0007669"/>
    <property type="project" value="UniProtKB-SubCell"/>
</dbReference>
<dbReference type="InterPro" id="IPR011701">
    <property type="entry name" value="MFS"/>
</dbReference>
<feature type="transmembrane region" description="Helical" evidence="7">
    <location>
        <begin position="369"/>
        <end position="389"/>
    </location>
</feature>
<feature type="domain" description="Major facilitator superfamily (MFS) profile" evidence="8">
    <location>
        <begin position="22"/>
        <end position="458"/>
    </location>
</feature>
<dbReference type="RefSeq" id="WP_285631405.1">
    <property type="nucleotide sequence ID" value="NZ_BSTJ01000012.1"/>
</dbReference>
<evidence type="ECO:0000256" key="7">
    <source>
        <dbReference type="SAM" id="Phobius"/>
    </source>
</evidence>
<dbReference type="SUPFAM" id="SSF103473">
    <property type="entry name" value="MFS general substrate transporter"/>
    <property type="match status" value="1"/>
</dbReference>
<feature type="transmembrane region" description="Helical" evidence="7">
    <location>
        <begin position="117"/>
        <end position="138"/>
    </location>
</feature>
<evidence type="ECO:0000256" key="1">
    <source>
        <dbReference type="ARBA" id="ARBA00004651"/>
    </source>
</evidence>
<dbReference type="PROSITE" id="PS00216">
    <property type="entry name" value="SUGAR_TRANSPORT_1"/>
    <property type="match status" value="1"/>
</dbReference>
<dbReference type="PANTHER" id="PTHR42718">
    <property type="entry name" value="MAJOR FACILITATOR SUPERFAMILY MULTIDRUG TRANSPORTER MFSC"/>
    <property type="match status" value="1"/>
</dbReference>
<feature type="transmembrane region" description="Helical" evidence="7">
    <location>
        <begin position="241"/>
        <end position="258"/>
    </location>
</feature>
<feature type="transmembrane region" description="Helical" evidence="7">
    <location>
        <begin position="210"/>
        <end position="229"/>
    </location>
</feature>
<gene>
    <name evidence="9" type="ORF">Airi01_079030</name>
</gene>
<evidence type="ECO:0000313" key="10">
    <source>
        <dbReference type="Proteomes" id="UP001165135"/>
    </source>
</evidence>
<dbReference type="GO" id="GO:0022857">
    <property type="term" value="F:transmembrane transporter activity"/>
    <property type="evidence" value="ECO:0007669"/>
    <property type="project" value="InterPro"/>
</dbReference>
<feature type="transmembrane region" description="Helical" evidence="7">
    <location>
        <begin position="20"/>
        <end position="45"/>
    </location>
</feature>
<evidence type="ECO:0000313" key="9">
    <source>
        <dbReference type="EMBL" id="GLY79636.1"/>
    </source>
</evidence>
<keyword evidence="3" id="KW-1003">Cell membrane</keyword>
<dbReference type="CDD" id="cd17321">
    <property type="entry name" value="MFS_MMR_MDR_like"/>
    <property type="match status" value="1"/>
</dbReference>
<dbReference type="InterPro" id="IPR005829">
    <property type="entry name" value="Sugar_transporter_CS"/>
</dbReference>
<feature type="transmembrane region" description="Helical" evidence="7">
    <location>
        <begin position="308"/>
        <end position="330"/>
    </location>
</feature>
<keyword evidence="6 7" id="KW-0472">Membrane</keyword>
<evidence type="ECO:0000256" key="4">
    <source>
        <dbReference type="ARBA" id="ARBA00022692"/>
    </source>
</evidence>
<sequence>MTSATETSHQETADGGLSRWPVALLLASASFLVLFDSLALATALPSIGADFRLRPGSLQWVISLYSLSIGAFLVLGGRVSDLWGRRRTLLASLALCTAAGLVAGLAPGLPLLLAGRVLQGLAAAFAIPAALATAATVFPEEPWKSRVFSVIAFAAWSAGLAGAMLGGLITAHLGWRWVLLLTVPVAAAAFAAAATLLPPDPPRRGAGERLDVGGALLASGGLVALILGLQQLTDDRHTVRSVLIACLGLVLLGGLVVVERRVTHPLVKLGLLRSRRITGSFLAFGAYCAGYSAVIVLGSLYLQDVHGLSATAAGLTLSPVLVGGIVSSSLSSMVLRRFGARAVLTPAFLLCALALTVVTLLGTADVVVLAPWLVLWGIASGPIYVALTSESIGIAAEEDRGTVSALFESMSHVGGGVAVAVYLTMLDAGAGYRAARLLGAVSVALGAVLVCLLLSGRDRGRPNPVLPGRTLRD</sequence>
<feature type="transmembrane region" description="Helical" evidence="7">
    <location>
        <begin position="279"/>
        <end position="302"/>
    </location>
</feature>
<reference evidence="9" key="1">
    <citation type="submission" date="2023-03" db="EMBL/GenBank/DDBJ databases">
        <title>Actinoallomurus iriomotensis NBRC 103681.</title>
        <authorList>
            <person name="Ichikawa N."/>
            <person name="Sato H."/>
            <person name="Tonouchi N."/>
        </authorList>
    </citation>
    <scope>NUCLEOTIDE SEQUENCE</scope>
    <source>
        <strain evidence="9">NBRC 103681</strain>
    </source>
</reference>
<comment type="subcellular location">
    <subcellularLocation>
        <location evidence="1">Cell membrane</location>
        <topology evidence="1">Multi-pass membrane protein</topology>
    </subcellularLocation>
</comment>
<evidence type="ECO:0000256" key="2">
    <source>
        <dbReference type="ARBA" id="ARBA00022448"/>
    </source>
</evidence>
<keyword evidence="2" id="KW-0813">Transport</keyword>
<accession>A0A9W6RPH8</accession>
<name>A0A9W6RPH8_9ACTN</name>
<dbReference type="InterPro" id="IPR036259">
    <property type="entry name" value="MFS_trans_sf"/>
</dbReference>
<feature type="transmembrane region" description="Helical" evidence="7">
    <location>
        <begin position="57"/>
        <end position="77"/>
    </location>
</feature>
<organism evidence="9 10">
    <name type="scientific">Actinoallomurus iriomotensis</name>
    <dbReference type="NCBI Taxonomy" id="478107"/>
    <lineage>
        <taxon>Bacteria</taxon>
        <taxon>Bacillati</taxon>
        <taxon>Actinomycetota</taxon>
        <taxon>Actinomycetes</taxon>
        <taxon>Streptosporangiales</taxon>
        <taxon>Thermomonosporaceae</taxon>
        <taxon>Actinoallomurus</taxon>
    </lineage>
</organism>
<dbReference type="InterPro" id="IPR020846">
    <property type="entry name" value="MFS_dom"/>
</dbReference>
<dbReference type="Proteomes" id="UP001165135">
    <property type="component" value="Unassembled WGS sequence"/>
</dbReference>